<dbReference type="PANTHER" id="PTHR19924:SF26">
    <property type="entry name" value="U3 SMALL NUCLEOLAR RNA-ASSOCIATED PROTEIN 15 HOMOLOG"/>
    <property type="match status" value="1"/>
</dbReference>
<name>A0A430QF10_SCHBO</name>
<reference evidence="11 12" key="1">
    <citation type="journal article" date="2019" name="PLoS Pathog.">
        <title>Genome sequence of the bovine parasite Schistosoma bovis Tanzania.</title>
        <authorList>
            <person name="Oey H."/>
            <person name="Zakrzewski M."/>
            <person name="Gobert G."/>
            <person name="Gravermann K."/>
            <person name="Stoye J."/>
            <person name="Jones M."/>
            <person name="Mcmanus D."/>
            <person name="Krause L."/>
        </authorList>
    </citation>
    <scope>NUCLEOTIDE SEQUENCE [LARGE SCALE GENOMIC DNA]</scope>
    <source>
        <strain evidence="11 12">TAN1997</strain>
    </source>
</reference>
<dbReference type="GO" id="GO:0006364">
    <property type="term" value="P:rRNA processing"/>
    <property type="evidence" value="ECO:0007669"/>
    <property type="project" value="UniProtKB-KW"/>
</dbReference>
<dbReference type="InterPro" id="IPR019775">
    <property type="entry name" value="WD40_repeat_CS"/>
</dbReference>
<dbReference type="GO" id="GO:0045943">
    <property type="term" value="P:positive regulation of transcription by RNA polymerase I"/>
    <property type="evidence" value="ECO:0007669"/>
    <property type="project" value="TreeGrafter"/>
</dbReference>
<evidence type="ECO:0000256" key="1">
    <source>
        <dbReference type="ARBA" id="ARBA00004604"/>
    </source>
</evidence>
<evidence type="ECO:0000256" key="2">
    <source>
        <dbReference type="ARBA" id="ARBA00018260"/>
    </source>
</evidence>
<evidence type="ECO:0000256" key="6">
    <source>
        <dbReference type="ARBA" id="ARBA00023242"/>
    </source>
</evidence>
<comment type="function">
    <text evidence="7">Ribosome biogenesis factor. Involved in nucleolar processing of pre-18S ribosomal RNA. Required for optimal pre-ribosomal RNA transcription by RNA polymerase I. Part of the small subunit (SSU) processome, first precursor of the small eukaryotic ribosomal subunit. During the assembly of the SSU processome in the nucleolus, many ribosome biogenesis factors, an RNA chaperone and ribosomal proteins associate with the nascent pre-rRNA and work in concert to generate RNA folding, modifications, rearrangements and cleavage as well as targeted degradation of pre-ribosomal RNA by the RNA exosome.</text>
</comment>
<organism evidence="11 12">
    <name type="scientific">Schistosoma bovis</name>
    <name type="common">Blood fluke</name>
    <dbReference type="NCBI Taxonomy" id="6184"/>
    <lineage>
        <taxon>Eukaryota</taxon>
        <taxon>Metazoa</taxon>
        <taxon>Spiralia</taxon>
        <taxon>Lophotrochozoa</taxon>
        <taxon>Platyhelminthes</taxon>
        <taxon>Trematoda</taxon>
        <taxon>Digenea</taxon>
        <taxon>Strigeidida</taxon>
        <taxon>Schistosomatoidea</taxon>
        <taxon>Schistosomatidae</taxon>
        <taxon>Schistosoma</taxon>
    </lineage>
</organism>
<keyword evidence="4 8" id="KW-0853">WD repeat</keyword>
<feature type="domain" description="U3 small nucleolar RNA-associated protein 15 C-terminal" evidence="10">
    <location>
        <begin position="284"/>
        <end position="345"/>
    </location>
</feature>
<evidence type="ECO:0000256" key="7">
    <source>
        <dbReference type="ARBA" id="ARBA00045437"/>
    </source>
</evidence>
<comment type="subcellular location">
    <subcellularLocation>
        <location evidence="1">Nucleus</location>
        <location evidence="1">Nucleolus</location>
    </subcellularLocation>
</comment>
<evidence type="ECO:0000256" key="5">
    <source>
        <dbReference type="ARBA" id="ARBA00022737"/>
    </source>
</evidence>
<evidence type="ECO:0000256" key="3">
    <source>
        <dbReference type="ARBA" id="ARBA00022552"/>
    </source>
</evidence>
<feature type="repeat" description="WD" evidence="8">
    <location>
        <begin position="114"/>
        <end position="155"/>
    </location>
</feature>
<evidence type="ECO:0000256" key="4">
    <source>
        <dbReference type="ARBA" id="ARBA00022574"/>
    </source>
</evidence>
<dbReference type="Pfam" id="PF09384">
    <property type="entry name" value="UTP15_C"/>
    <property type="match status" value="1"/>
</dbReference>
<dbReference type="EMBL" id="QMKO01001861">
    <property type="protein sequence ID" value="RTG86086.1"/>
    <property type="molecule type" value="Genomic_DNA"/>
</dbReference>
<accession>A0A430QF10</accession>
<dbReference type="GO" id="GO:0005730">
    <property type="term" value="C:nucleolus"/>
    <property type="evidence" value="ECO:0007669"/>
    <property type="project" value="UniProtKB-SubCell"/>
</dbReference>
<keyword evidence="12" id="KW-1185">Reference proteome</keyword>
<dbReference type="PROSITE" id="PS50294">
    <property type="entry name" value="WD_REPEATS_REGION"/>
    <property type="match status" value="1"/>
</dbReference>
<dbReference type="Gene3D" id="2.130.10.10">
    <property type="entry name" value="YVTN repeat-like/Quinoprotein amine dehydrogenase"/>
    <property type="match status" value="2"/>
</dbReference>
<evidence type="ECO:0000259" key="10">
    <source>
        <dbReference type="Pfam" id="PF09384"/>
    </source>
</evidence>
<evidence type="ECO:0000313" key="11">
    <source>
        <dbReference type="EMBL" id="RTG86086.1"/>
    </source>
</evidence>
<dbReference type="InterPro" id="IPR001680">
    <property type="entry name" value="WD40_rpt"/>
</dbReference>
<dbReference type="SUPFAM" id="SSF50978">
    <property type="entry name" value="WD40 repeat-like"/>
    <property type="match status" value="1"/>
</dbReference>
<evidence type="ECO:0000256" key="9">
    <source>
        <dbReference type="SAM" id="MobiDB-lite"/>
    </source>
</evidence>
<sequence>MPSTHSILVPYVQKKEAINVWDSYKNGKPLQLVHRINSVAISVTPPYKYGLPDGYNVNLYKCESDKRFRKLSGFSARVVCCNFRNDGKLVIVGEEGGTLRICTTDKNKFHLRKMKAHQGSISTASFFYDGLRAASLGSDASVRIWDVTLGSPLGRYAVCNGSEVARGMVTGRVDNNLLCFGDLNGNVAIYDVREPKSVQKITFPSAVSALALNKTDKILAVAAGSVVQSWDFSAQKFHDYGTSQDLHLHYKVITGLFIEQHPITDEEVLLSVSLDKLVKFTSLLDALAVVRELIRRDTLVAAIAGRDNHQLEYIFGFIYNNIWRKDSSAVCLELYHCILNTYTAEELMKTRGFAKVTRLLELTSSNFYALGRIVDTIVYQSRDLPHSKNEQVVESMYNHSSSNSENSPECKATSVTNKRRKLNVT</sequence>
<comment type="caution">
    <text evidence="11">The sequence shown here is derived from an EMBL/GenBank/DDBJ whole genome shotgun (WGS) entry which is preliminary data.</text>
</comment>
<dbReference type="STRING" id="6184.A0A430QF10"/>
<feature type="compositionally biased region" description="Low complexity" evidence="9">
    <location>
        <begin position="394"/>
        <end position="409"/>
    </location>
</feature>
<proteinExistence type="predicted"/>
<gene>
    <name evidence="11" type="ORF">DC041_0007717</name>
</gene>
<dbReference type="PROSITE" id="PS00678">
    <property type="entry name" value="WD_REPEATS_1"/>
    <property type="match status" value="1"/>
</dbReference>
<dbReference type="Proteomes" id="UP000290809">
    <property type="component" value="Unassembled WGS sequence"/>
</dbReference>
<protein>
    <recommendedName>
        <fullName evidence="2">U3 small nucleolar RNA-associated protein 15 homolog</fullName>
    </recommendedName>
</protein>
<keyword evidence="3" id="KW-0698">rRNA processing</keyword>
<dbReference type="SMART" id="SM00320">
    <property type="entry name" value="WD40"/>
    <property type="match status" value="3"/>
</dbReference>
<keyword evidence="5" id="KW-0677">Repeat</keyword>
<dbReference type="InterPro" id="IPR015943">
    <property type="entry name" value="WD40/YVTN_repeat-like_dom_sf"/>
</dbReference>
<dbReference type="PROSITE" id="PS50082">
    <property type="entry name" value="WD_REPEATS_2"/>
    <property type="match status" value="1"/>
</dbReference>
<dbReference type="Pfam" id="PF00400">
    <property type="entry name" value="WD40"/>
    <property type="match status" value="1"/>
</dbReference>
<feature type="region of interest" description="Disordered" evidence="9">
    <location>
        <begin position="394"/>
        <end position="416"/>
    </location>
</feature>
<dbReference type="AlphaFoldDB" id="A0A430QF10"/>
<dbReference type="PANTHER" id="PTHR19924">
    <property type="entry name" value="UTP15 U3 SMALL NUCLEOLAR RNA-ASSOCIATED PROTEIN 15 FAMILY MEMBER"/>
    <property type="match status" value="1"/>
</dbReference>
<keyword evidence="6" id="KW-0539">Nucleus</keyword>
<evidence type="ECO:0000313" key="12">
    <source>
        <dbReference type="Proteomes" id="UP000290809"/>
    </source>
</evidence>
<dbReference type="InterPro" id="IPR036322">
    <property type="entry name" value="WD40_repeat_dom_sf"/>
</dbReference>
<dbReference type="InterPro" id="IPR018983">
    <property type="entry name" value="U3_snoRNA-assocProt_15_C"/>
</dbReference>
<evidence type="ECO:0000256" key="8">
    <source>
        <dbReference type="PROSITE-ProRule" id="PRU00221"/>
    </source>
</evidence>